<dbReference type="PANTHER" id="PTHR31001">
    <property type="entry name" value="UNCHARACTERIZED TRANSCRIPTIONAL REGULATORY PROTEIN"/>
    <property type="match status" value="1"/>
</dbReference>
<evidence type="ECO:0000259" key="4">
    <source>
        <dbReference type="PROSITE" id="PS50048"/>
    </source>
</evidence>
<dbReference type="KEGG" id="kbi:30209877"/>
<evidence type="ECO:0000313" key="6">
    <source>
        <dbReference type="Proteomes" id="UP000092730"/>
    </source>
</evidence>
<dbReference type="Proteomes" id="UP000092730">
    <property type="component" value="Chromosome 4"/>
</dbReference>
<evidence type="ECO:0000313" key="5">
    <source>
        <dbReference type="EMBL" id="WVW84320.1"/>
    </source>
</evidence>
<dbReference type="InterPro" id="IPR001138">
    <property type="entry name" value="Zn2Cys6_DnaBD"/>
</dbReference>
<sequence length="719" mass="82088">MSDKSLGGSSNLPVRRMSGSGSGSGSPSLVGPIRMGQREVKSCNYCYKRKVKCDKVFPCSRCVSRGLGDLCEQQTVMVNGKITGGGRLPSAKTPTLAQMIEENKALHRKINAQEKTIQNLMRKFEHEEDREEKQEQEEEDGLMNKEDYQYEVGQSGAGINRSPRLPSLNGENGNGVSHAEFEHEHEHEHDEMGKSDYLGDVIRIYGIEPKRYKENEGFQLESPLSHSGGHSLDTLLAMVPLQQSSQLVRYHCQTLHWIHTVFHEPTFLREHDEWINSIGVGRPIVKTYDYYALYYAIIACSLYFMEESSAMMMGFSQVSIAQTARYWFDTSVNCLQLCNFMVNPTMPVLQTICILPMIAHAFDASKYLGSLMHCALGLARDFDFHLATASTNPEKFGGNIQIELVRRIWWCLTITDSLRPEAHHPFHICMPTARTSPPANIDDYDLDDNKPIIPRPSSQTTRVTHLIAMERLAALFRNFNQSFNTKTTISARFKCVQEHDARLLCLLDDMPDLKPREDESYFPSNQDDHRGFDYRPWSRYLWMTALPPHRIMLYRWFLGKSYTDTRWARAREVCLEAARATLAARKKPVPTLFQKNWHVSSFTVIAGMVIASELTYGGHDTPERDKLRMEILEVINFFRSLTNKNAIINRGITLLENMVNEAEIRARPTETTDLALSNVDGLAEQPFDFSLDGFLLQGMMNNMDADLFNIFFQQDMNYS</sequence>
<dbReference type="Pfam" id="PF00172">
    <property type="entry name" value="Zn_clus"/>
    <property type="match status" value="1"/>
</dbReference>
<evidence type="ECO:0000256" key="3">
    <source>
        <dbReference type="SAM" id="MobiDB-lite"/>
    </source>
</evidence>
<accession>A0AAJ8KB51</accession>
<dbReference type="AlphaFoldDB" id="A0AAJ8KB51"/>
<dbReference type="CDD" id="cd12148">
    <property type="entry name" value="fungal_TF_MHR"/>
    <property type="match status" value="1"/>
</dbReference>
<keyword evidence="2" id="KW-0539">Nucleus</keyword>
<evidence type="ECO:0000256" key="1">
    <source>
        <dbReference type="ARBA" id="ARBA00004123"/>
    </source>
</evidence>
<dbReference type="EMBL" id="CP144544">
    <property type="protein sequence ID" value="WVW84320.1"/>
    <property type="molecule type" value="Genomic_DNA"/>
</dbReference>
<dbReference type="GeneID" id="30209877"/>
<feature type="domain" description="Zn(2)-C6 fungal-type" evidence="4">
    <location>
        <begin position="42"/>
        <end position="71"/>
    </location>
</feature>
<dbReference type="SUPFAM" id="SSF57701">
    <property type="entry name" value="Zn2/Cys6 DNA-binding domain"/>
    <property type="match status" value="1"/>
</dbReference>
<comment type="subcellular location">
    <subcellularLocation>
        <location evidence="1">Nucleus</location>
    </subcellularLocation>
</comment>
<dbReference type="PANTHER" id="PTHR31001:SF76">
    <property type="entry name" value="ZN(2)-C6 FUNGAL-TYPE DOMAIN-CONTAINING PROTEIN"/>
    <property type="match status" value="1"/>
</dbReference>
<dbReference type="PROSITE" id="PS50048">
    <property type="entry name" value="ZN2_CY6_FUNGAL_2"/>
    <property type="match status" value="1"/>
</dbReference>
<dbReference type="InterPro" id="IPR050613">
    <property type="entry name" value="Sec_Metabolite_Reg"/>
</dbReference>
<reference evidence="5" key="2">
    <citation type="submission" date="2024-02" db="EMBL/GenBank/DDBJ databases">
        <title>Comparative genomics of Cryptococcus and Kwoniella reveals pathogenesis evolution and contrasting modes of karyotype evolution via chromosome fusion or intercentromeric recombination.</title>
        <authorList>
            <person name="Coelho M.A."/>
            <person name="David-Palma M."/>
            <person name="Shea T."/>
            <person name="Bowers K."/>
            <person name="McGinley-Smith S."/>
            <person name="Mohammad A.W."/>
            <person name="Gnirke A."/>
            <person name="Yurkov A.M."/>
            <person name="Nowrousian M."/>
            <person name="Sun S."/>
            <person name="Cuomo C.A."/>
            <person name="Heitman J."/>
        </authorList>
    </citation>
    <scope>NUCLEOTIDE SEQUENCE</scope>
    <source>
        <strain evidence="5">CBS 10118</strain>
    </source>
</reference>
<feature type="region of interest" description="Disordered" evidence="3">
    <location>
        <begin position="1"/>
        <end position="32"/>
    </location>
</feature>
<evidence type="ECO:0000256" key="2">
    <source>
        <dbReference type="ARBA" id="ARBA00023242"/>
    </source>
</evidence>
<feature type="region of interest" description="Disordered" evidence="3">
    <location>
        <begin position="124"/>
        <end position="176"/>
    </location>
</feature>
<dbReference type="CDD" id="cd00067">
    <property type="entry name" value="GAL4"/>
    <property type="match status" value="1"/>
</dbReference>
<organism evidence="5 6">
    <name type="scientific">Kwoniella bestiolae CBS 10118</name>
    <dbReference type="NCBI Taxonomy" id="1296100"/>
    <lineage>
        <taxon>Eukaryota</taxon>
        <taxon>Fungi</taxon>
        <taxon>Dikarya</taxon>
        <taxon>Basidiomycota</taxon>
        <taxon>Agaricomycotina</taxon>
        <taxon>Tremellomycetes</taxon>
        <taxon>Tremellales</taxon>
        <taxon>Cryptococcaceae</taxon>
        <taxon>Kwoniella</taxon>
    </lineage>
</organism>
<gene>
    <name evidence="5" type="ORF">I302_106354</name>
</gene>
<dbReference type="Gene3D" id="4.10.240.10">
    <property type="entry name" value="Zn(2)-C6 fungal-type DNA-binding domain"/>
    <property type="match status" value="1"/>
</dbReference>
<keyword evidence="6" id="KW-1185">Reference proteome</keyword>
<feature type="compositionally biased region" description="Basic and acidic residues" evidence="3">
    <location>
        <begin position="124"/>
        <end position="133"/>
    </location>
</feature>
<protein>
    <recommendedName>
        <fullName evidence="4">Zn(2)-C6 fungal-type domain-containing protein</fullName>
    </recommendedName>
</protein>
<name>A0AAJ8KB51_9TREE</name>
<proteinExistence type="predicted"/>
<dbReference type="SMART" id="SM00066">
    <property type="entry name" value="GAL4"/>
    <property type="match status" value="1"/>
</dbReference>
<dbReference type="GO" id="GO:0005634">
    <property type="term" value="C:nucleus"/>
    <property type="evidence" value="ECO:0007669"/>
    <property type="project" value="UniProtKB-SubCell"/>
</dbReference>
<reference evidence="5" key="1">
    <citation type="submission" date="2013-07" db="EMBL/GenBank/DDBJ databases">
        <authorList>
            <consortium name="The Broad Institute Genome Sequencing Platform"/>
            <person name="Cuomo C."/>
            <person name="Litvintseva A."/>
            <person name="Chen Y."/>
            <person name="Heitman J."/>
            <person name="Sun S."/>
            <person name="Springer D."/>
            <person name="Dromer F."/>
            <person name="Young S.K."/>
            <person name="Zeng Q."/>
            <person name="Gargeya S."/>
            <person name="Fitzgerald M."/>
            <person name="Abouelleil A."/>
            <person name="Alvarado L."/>
            <person name="Berlin A.M."/>
            <person name="Chapman S.B."/>
            <person name="Dewar J."/>
            <person name="Goldberg J."/>
            <person name="Griggs A."/>
            <person name="Gujja S."/>
            <person name="Hansen M."/>
            <person name="Howarth C."/>
            <person name="Imamovic A."/>
            <person name="Larimer J."/>
            <person name="McCowan C."/>
            <person name="Murphy C."/>
            <person name="Pearson M."/>
            <person name="Priest M."/>
            <person name="Roberts A."/>
            <person name="Saif S."/>
            <person name="Shea T."/>
            <person name="Sykes S."/>
            <person name="Wortman J."/>
            <person name="Nusbaum C."/>
            <person name="Birren B."/>
        </authorList>
    </citation>
    <scope>NUCLEOTIDE SEQUENCE</scope>
    <source>
        <strain evidence="5">CBS 10118</strain>
    </source>
</reference>
<dbReference type="RefSeq" id="XP_065726328.1">
    <property type="nucleotide sequence ID" value="XM_065870256.1"/>
</dbReference>
<dbReference type="GO" id="GO:0000981">
    <property type="term" value="F:DNA-binding transcription factor activity, RNA polymerase II-specific"/>
    <property type="evidence" value="ECO:0007669"/>
    <property type="project" value="InterPro"/>
</dbReference>
<dbReference type="GO" id="GO:0008270">
    <property type="term" value="F:zinc ion binding"/>
    <property type="evidence" value="ECO:0007669"/>
    <property type="project" value="InterPro"/>
</dbReference>
<dbReference type="InterPro" id="IPR036864">
    <property type="entry name" value="Zn2-C6_fun-type_DNA-bd_sf"/>
</dbReference>